<evidence type="ECO:0000256" key="6">
    <source>
        <dbReference type="ARBA" id="ARBA00023056"/>
    </source>
</evidence>
<evidence type="ECO:0000256" key="12">
    <source>
        <dbReference type="ARBA" id="ARBA00052293"/>
    </source>
</evidence>
<protein>
    <recommendedName>
        <fullName evidence="10">glycogenin glucosyltransferase</fullName>
        <ecNumber evidence="10">2.4.1.186</ecNumber>
    </recommendedName>
</protein>
<dbReference type="AlphaFoldDB" id="A0A423WH45"/>
<dbReference type="GO" id="GO:0046872">
    <property type="term" value="F:metal ion binding"/>
    <property type="evidence" value="ECO:0007669"/>
    <property type="project" value="UniProtKB-KW"/>
</dbReference>
<dbReference type="EC" id="2.4.1.186" evidence="10"/>
<evidence type="ECO:0000256" key="8">
    <source>
        <dbReference type="ARBA" id="ARBA00023211"/>
    </source>
</evidence>
<comment type="caution">
    <text evidence="15">The sequence shown here is derived from an EMBL/GenBank/DDBJ whole genome shotgun (WGS) entry which is preliminary data.</text>
</comment>
<evidence type="ECO:0000256" key="14">
    <source>
        <dbReference type="SAM" id="MobiDB-lite"/>
    </source>
</evidence>
<dbReference type="STRING" id="252740.A0A423WH45"/>
<dbReference type="FunFam" id="3.90.550.10:FF:000092">
    <property type="entry name" value="Glycogenin 2"/>
    <property type="match status" value="1"/>
</dbReference>
<accession>A0A423WH45</accession>
<keyword evidence="3" id="KW-0963">Cytoplasm</keyword>
<gene>
    <name evidence="15" type="ORF">VSDG_01646</name>
</gene>
<dbReference type="GO" id="GO:0008466">
    <property type="term" value="F:glycogenin glucosyltransferase activity"/>
    <property type="evidence" value="ECO:0007669"/>
    <property type="project" value="UniProtKB-EC"/>
</dbReference>
<evidence type="ECO:0000256" key="10">
    <source>
        <dbReference type="ARBA" id="ARBA00038934"/>
    </source>
</evidence>
<evidence type="ECO:0000313" key="15">
    <source>
        <dbReference type="EMBL" id="ROW02682.1"/>
    </source>
</evidence>
<dbReference type="Pfam" id="PF01501">
    <property type="entry name" value="Glyco_transf_8"/>
    <property type="match status" value="1"/>
</dbReference>
<evidence type="ECO:0000256" key="2">
    <source>
        <dbReference type="ARBA" id="ARBA00004496"/>
    </source>
</evidence>
<dbReference type="InterPro" id="IPR029044">
    <property type="entry name" value="Nucleotide-diphossugar_trans"/>
</dbReference>
<comment type="function">
    <text evidence="13">Self-glucosylating initiator of glycogen synthesis. It catalyzes the formation of a short alpha (1,4)-glucosyl chain covalently attached via a glucose 1-O-tyrosyl linkage to internal tyrosine residues and these chains act as primers for the elongation reaction catalyzed by glycogen synthase.</text>
</comment>
<feature type="region of interest" description="Disordered" evidence="14">
    <location>
        <begin position="435"/>
        <end position="537"/>
    </location>
</feature>
<feature type="compositionally biased region" description="Polar residues" evidence="14">
    <location>
        <begin position="445"/>
        <end position="468"/>
    </location>
</feature>
<keyword evidence="7" id="KW-0325">Glycoprotein</keyword>
<keyword evidence="6" id="KW-0320">Glycogen biosynthesis</keyword>
<sequence>MAAPSGEDAYVTLLLSDTYLPGALVLAHSLRDAGTTKKLAVLVTLDTSVFDHVIPVPRIRNQQPANLHLMKRADLHSAFTKVNLWNQTQFRKIVYIDADVVAYKAPDELFDLPHPFSAAPDIGWPDLFNSGVMALSPNKSDYDAMISMTEKGTSFDGADQGLLNMHFQDNYNRLSFSYNVTPSGHYQYVPAYRHFQPSIKMVHFIGEGKPWALGREAASGETPYGEMIGKWWAVYDRHYGQSGEQKDRKVPEIIQYFVKGEFQPTNTYVVPTGGPPPNESSWDAQRRSPPTGSKPEAMNMPSPRYNMSSDTAPFVPPQRYPSPPRNMYYEVPQGKPAPPAEKPKPIFPWEDQQPRASRVFVDPLPPTPAAPEPESSVTDGSTIAPSETSSIANRSEPTTPTTPTMRISQADPWASFTRVNAWDDDPAIDKYVDSMPLYRRHKGSGSVTGQNEPGSADESSARSQQETTAGAEWRRRGSKLTDFPTAIERPSLPVTPAPVRRPKFWGASGSGAEYEDEDEEHLPSASGVPKQSEWDPQERLQLLAQQQSDLLLQKLGARGASGGDDSGIAAGLEGHDITKRSLPFGSEDVVAHGGSMPAGSGSGILEPSYHGPGAAWEREEAYLQHSTAMPPSEEERDVLET</sequence>
<evidence type="ECO:0000256" key="11">
    <source>
        <dbReference type="ARBA" id="ARBA00050886"/>
    </source>
</evidence>
<organism evidence="15 16">
    <name type="scientific">Cytospora chrysosperma</name>
    <name type="common">Cytospora canker fungus</name>
    <name type="synonym">Sphaeria chrysosperma</name>
    <dbReference type="NCBI Taxonomy" id="252740"/>
    <lineage>
        <taxon>Eukaryota</taxon>
        <taxon>Fungi</taxon>
        <taxon>Dikarya</taxon>
        <taxon>Ascomycota</taxon>
        <taxon>Pezizomycotina</taxon>
        <taxon>Sordariomycetes</taxon>
        <taxon>Sordariomycetidae</taxon>
        <taxon>Diaporthales</taxon>
        <taxon>Cytosporaceae</taxon>
        <taxon>Cytospora</taxon>
    </lineage>
</organism>
<evidence type="ECO:0000256" key="5">
    <source>
        <dbReference type="ARBA" id="ARBA00022723"/>
    </source>
</evidence>
<dbReference type="SUPFAM" id="SSF53448">
    <property type="entry name" value="Nucleotide-diphospho-sugar transferases"/>
    <property type="match status" value="1"/>
</dbReference>
<dbReference type="Gene3D" id="3.90.550.10">
    <property type="entry name" value="Spore Coat Polysaccharide Biosynthesis Protein SpsA, Chain A"/>
    <property type="match status" value="1"/>
</dbReference>
<evidence type="ECO:0000256" key="7">
    <source>
        <dbReference type="ARBA" id="ARBA00023180"/>
    </source>
</evidence>
<dbReference type="OrthoDB" id="2014201at2759"/>
<keyword evidence="16" id="KW-1185">Reference proteome</keyword>
<dbReference type="EMBL" id="LJZO01000004">
    <property type="protein sequence ID" value="ROW02682.1"/>
    <property type="molecule type" value="Genomic_DNA"/>
</dbReference>
<reference evidence="15 16" key="1">
    <citation type="submission" date="2015-09" db="EMBL/GenBank/DDBJ databases">
        <title>Host preference determinants of Valsa canker pathogens revealed by comparative genomics.</title>
        <authorList>
            <person name="Yin Z."/>
            <person name="Huang L."/>
        </authorList>
    </citation>
    <scope>NUCLEOTIDE SEQUENCE [LARGE SCALE GENOMIC DNA]</scope>
    <source>
        <strain evidence="15 16">YSFL</strain>
    </source>
</reference>
<dbReference type="CDD" id="cd02537">
    <property type="entry name" value="GT8_Glycogenin"/>
    <property type="match status" value="1"/>
</dbReference>
<dbReference type="InterPro" id="IPR050587">
    <property type="entry name" value="GNT1/Glycosyltrans_8"/>
</dbReference>
<feature type="region of interest" description="Disordered" evidence="14">
    <location>
        <begin position="270"/>
        <end position="312"/>
    </location>
</feature>
<evidence type="ECO:0000256" key="13">
    <source>
        <dbReference type="ARBA" id="ARBA00057883"/>
    </source>
</evidence>
<comment type="catalytic activity">
    <reaction evidence="12">
        <text>L-tyrosyl-[glycogenin] + UDP-alpha-D-glucose = alpha-D-glucosyl-L-tyrosyl-[glycogenin] + UDP + H(+)</text>
        <dbReference type="Rhea" id="RHEA:23360"/>
        <dbReference type="Rhea" id="RHEA-COMP:14604"/>
        <dbReference type="Rhea" id="RHEA-COMP:14605"/>
        <dbReference type="ChEBI" id="CHEBI:15378"/>
        <dbReference type="ChEBI" id="CHEBI:46858"/>
        <dbReference type="ChEBI" id="CHEBI:58223"/>
        <dbReference type="ChEBI" id="CHEBI:58885"/>
        <dbReference type="ChEBI" id="CHEBI:140573"/>
        <dbReference type="EC" id="2.4.1.186"/>
    </reaction>
</comment>
<comment type="similarity">
    <text evidence="9">Belongs to the glycosyltransferase 8 family. Glycogenin subfamily.</text>
</comment>
<feature type="compositionally biased region" description="Polar residues" evidence="14">
    <location>
        <begin position="375"/>
        <end position="407"/>
    </location>
</feature>
<evidence type="ECO:0000256" key="4">
    <source>
        <dbReference type="ARBA" id="ARBA00022679"/>
    </source>
</evidence>
<feature type="compositionally biased region" description="Polar residues" evidence="14">
    <location>
        <begin position="279"/>
        <end position="291"/>
    </location>
</feature>
<dbReference type="GO" id="GO:0005978">
    <property type="term" value="P:glycogen biosynthetic process"/>
    <property type="evidence" value="ECO:0007669"/>
    <property type="project" value="UniProtKB-KW"/>
</dbReference>
<evidence type="ECO:0000256" key="1">
    <source>
        <dbReference type="ARBA" id="ARBA00001936"/>
    </source>
</evidence>
<name>A0A423WH45_CYTCH</name>
<evidence type="ECO:0000256" key="3">
    <source>
        <dbReference type="ARBA" id="ARBA00022490"/>
    </source>
</evidence>
<evidence type="ECO:0000313" key="16">
    <source>
        <dbReference type="Proteomes" id="UP000284375"/>
    </source>
</evidence>
<feature type="region of interest" description="Disordered" evidence="14">
    <location>
        <begin position="324"/>
        <end position="412"/>
    </location>
</feature>
<keyword evidence="8" id="KW-0464">Manganese</keyword>
<dbReference type="GO" id="GO:0005737">
    <property type="term" value="C:cytoplasm"/>
    <property type="evidence" value="ECO:0007669"/>
    <property type="project" value="UniProtKB-SubCell"/>
</dbReference>
<evidence type="ECO:0000256" key="9">
    <source>
        <dbReference type="ARBA" id="ARBA00038162"/>
    </source>
</evidence>
<comment type="subcellular location">
    <subcellularLocation>
        <location evidence="2">Cytoplasm</location>
    </subcellularLocation>
</comment>
<proteinExistence type="inferred from homology"/>
<keyword evidence="5" id="KW-0479">Metal-binding</keyword>
<comment type="catalytic activity">
    <reaction evidence="11">
        <text>[1,4-alpha-D-glucosyl](n)-L-tyrosyl-[glycogenin] + UDP-alpha-D-glucose = [1,4-alpha-D-glucosyl](n+1)-L-tyrosyl-[glycogenin] + UDP + H(+)</text>
        <dbReference type="Rhea" id="RHEA:56560"/>
        <dbReference type="Rhea" id="RHEA-COMP:14606"/>
        <dbReference type="Rhea" id="RHEA-COMP:14607"/>
        <dbReference type="ChEBI" id="CHEBI:15378"/>
        <dbReference type="ChEBI" id="CHEBI:58223"/>
        <dbReference type="ChEBI" id="CHEBI:58885"/>
        <dbReference type="ChEBI" id="CHEBI:140574"/>
        <dbReference type="EC" id="2.4.1.186"/>
    </reaction>
</comment>
<dbReference type="PANTHER" id="PTHR11183">
    <property type="entry name" value="GLYCOGENIN SUBFAMILY MEMBER"/>
    <property type="match status" value="1"/>
</dbReference>
<keyword evidence="4" id="KW-0808">Transferase</keyword>
<comment type="cofactor">
    <cofactor evidence="1">
        <name>Mn(2+)</name>
        <dbReference type="ChEBI" id="CHEBI:29035"/>
    </cofactor>
</comment>
<dbReference type="Proteomes" id="UP000284375">
    <property type="component" value="Unassembled WGS sequence"/>
</dbReference>
<feature type="region of interest" description="Disordered" evidence="14">
    <location>
        <begin position="555"/>
        <end position="612"/>
    </location>
</feature>
<dbReference type="InterPro" id="IPR002495">
    <property type="entry name" value="Glyco_trans_8"/>
</dbReference>